<protein>
    <submittedName>
        <fullName evidence="2">Uncharacterized protein</fullName>
    </submittedName>
</protein>
<accession>A0A6C0D263</accession>
<name>A0A6C0D263_9ZZZZ</name>
<reference evidence="2" key="1">
    <citation type="journal article" date="2020" name="Nature">
        <title>Giant virus diversity and host interactions through global metagenomics.</title>
        <authorList>
            <person name="Schulz F."/>
            <person name="Roux S."/>
            <person name="Paez-Espino D."/>
            <person name="Jungbluth S."/>
            <person name="Walsh D.A."/>
            <person name="Denef V.J."/>
            <person name="McMahon K.D."/>
            <person name="Konstantinidis K.T."/>
            <person name="Eloe-Fadrosh E.A."/>
            <person name="Kyrpides N.C."/>
            <person name="Woyke T."/>
        </authorList>
    </citation>
    <scope>NUCLEOTIDE SEQUENCE</scope>
    <source>
        <strain evidence="2">GVMAG-M-3300023174-104</strain>
    </source>
</reference>
<evidence type="ECO:0000313" key="2">
    <source>
        <dbReference type="EMBL" id="QHT10164.1"/>
    </source>
</evidence>
<feature type="region of interest" description="Disordered" evidence="1">
    <location>
        <begin position="114"/>
        <end position="139"/>
    </location>
</feature>
<proteinExistence type="predicted"/>
<dbReference type="AlphaFoldDB" id="A0A6C0D263"/>
<evidence type="ECO:0000256" key="1">
    <source>
        <dbReference type="SAM" id="MobiDB-lite"/>
    </source>
</evidence>
<dbReference type="EMBL" id="MN739518">
    <property type="protein sequence ID" value="QHT10164.1"/>
    <property type="molecule type" value="Genomic_DNA"/>
</dbReference>
<feature type="compositionally biased region" description="Polar residues" evidence="1">
    <location>
        <begin position="39"/>
        <end position="50"/>
    </location>
</feature>
<sequence>MGAVNSKEPEVVLKELDKKFEELAKQNGTFTYVNPMYEEQSTQSRQSLSSEKPIYDQSLPKPTISDLKKLEAAINLLKKTKSSNEISRIISNYKYIYPILMDWSVIKNFKNTPRSDPLYENKKQKARRASKEIGLPPPS</sequence>
<organism evidence="2">
    <name type="scientific">viral metagenome</name>
    <dbReference type="NCBI Taxonomy" id="1070528"/>
    <lineage>
        <taxon>unclassified sequences</taxon>
        <taxon>metagenomes</taxon>
        <taxon>organismal metagenomes</taxon>
    </lineage>
</organism>
<feature type="region of interest" description="Disordered" evidence="1">
    <location>
        <begin position="37"/>
        <end position="59"/>
    </location>
</feature>